<protein>
    <recommendedName>
        <fullName evidence="4">Secreted protein</fullName>
    </recommendedName>
</protein>
<feature type="chain" id="PRO_5008291709" description="Secreted protein" evidence="1">
    <location>
        <begin position="17"/>
        <end position="77"/>
    </location>
</feature>
<keyword evidence="1" id="KW-0732">Signal</keyword>
<accession>A0A1A0HAD7</accession>
<comment type="caution">
    <text evidence="2">The sequence shown here is derived from an EMBL/GenBank/DDBJ whole genome shotgun (WGS) entry which is preliminary data.</text>
</comment>
<organism evidence="2 3">
    <name type="scientific">Metschnikowia bicuspidata var. bicuspidata NRRL YB-4993</name>
    <dbReference type="NCBI Taxonomy" id="869754"/>
    <lineage>
        <taxon>Eukaryota</taxon>
        <taxon>Fungi</taxon>
        <taxon>Dikarya</taxon>
        <taxon>Ascomycota</taxon>
        <taxon>Saccharomycotina</taxon>
        <taxon>Pichiomycetes</taxon>
        <taxon>Metschnikowiaceae</taxon>
        <taxon>Metschnikowia</taxon>
    </lineage>
</organism>
<evidence type="ECO:0000313" key="3">
    <source>
        <dbReference type="Proteomes" id="UP000092555"/>
    </source>
</evidence>
<keyword evidence="3" id="KW-1185">Reference proteome</keyword>
<gene>
    <name evidence="2" type="ORF">METBIDRAFT_164531</name>
</gene>
<evidence type="ECO:0000256" key="1">
    <source>
        <dbReference type="SAM" id="SignalP"/>
    </source>
</evidence>
<feature type="signal peptide" evidence="1">
    <location>
        <begin position="1"/>
        <end position="16"/>
    </location>
</feature>
<dbReference type="GeneID" id="30027620"/>
<dbReference type="Proteomes" id="UP000092555">
    <property type="component" value="Unassembled WGS sequence"/>
</dbReference>
<evidence type="ECO:0000313" key="2">
    <source>
        <dbReference type="EMBL" id="OBA20838.1"/>
    </source>
</evidence>
<dbReference type="AlphaFoldDB" id="A0A1A0HAD7"/>
<evidence type="ECO:0008006" key="4">
    <source>
        <dbReference type="Google" id="ProtNLM"/>
    </source>
</evidence>
<dbReference type="EMBL" id="LXTC01000003">
    <property type="protein sequence ID" value="OBA20838.1"/>
    <property type="molecule type" value="Genomic_DNA"/>
</dbReference>
<sequence length="77" mass="8937">MISFLCFSIFFSFIESSFELGVGLWYQELLSSKCFEEHVNTHAVASNKRRDALFMNDVICRHLTTSRSLIFLTHSAR</sequence>
<dbReference type="RefSeq" id="XP_018711348.1">
    <property type="nucleotide sequence ID" value="XM_018854644.1"/>
</dbReference>
<reference evidence="2 3" key="1">
    <citation type="submission" date="2016-05" db="EMBL/GenBank/DDBJ databases">
        <title>Comparative genomics of biotechnologically important yeasts.</title>
        <authorList>
            <consortium name="DOE Joint Genome Institute"/>
            <person name="Riley R."/>
            <person name="Haridas S."/>
            <person name="Wolfe K.H."/>
            <person name="Lopes M.R."/>
            <person name="Hittinger C.T."/>
            <person name="Goker M."/>
            <person name="Salamov A."/>
            <person name="Wisecaver J."/>
            <person name="Long T.M."/>
            <person name="Aerts A.L."/>
            <person name="Barry K."/>
            <person name="Choi C."/>
            <person name="Clum A."/>
            <person name="Coughlan A.Y."/>
            <person name="Deshpande S."/>
            <person name="Douglass A.P."/>
            <person name="Hanson S.J."/>
            <person name="Klenk H.-P."/>
            <person name="LaButti K."/>
            <person name="Lapidus A."/>
            <person name="Lindquist E."/>
            <person name="Lipzen A."/>
            <person name="Meier-kolthoff J.P."/>
            <person name="Ohm R.A."/>
            <person name="Otillar R.P."/>
            <person name="Pangilinan J."/>
            <person name="Peng Y."/>
            <person name="Rokas A."/>
            <person name="Rosa C.A."/>
            <person name="Scheuner C."/>
            <person name="Sibirny A.A."/>
            <person name="Slot J.C."/>
            <person name="Stielow J.B."/>
            <person name="Sun H."/>
            <person name="Kurtzman C.P."/>
            <person name="Blackwell M."/>
            <person name="Grigoriev I.V."/>
            <person name="Jeffries T.W."/>
        </authorList>
    </citation>
    <scope>NUCLEOTIDE SEQUENCE [LARGE SCALE GENOMIC DNA]</scope>
    <source>
        <strain evidence="2 3">NRRL YB-4993</strain>
    </source>
</reference>
<name>A0A1A0HAD7_9ASCO</name>
<proteinExistence type="predicted"/>